<dbReference type="SMART" id="SM00561">
    <property type="entry name" value="MBT"/>
    <property type="match status" value="2"/>
</dbReference>
<dbReference type="CDD" id="cd09578">
    <property type="entry name" value="SAM_Scm"/>
    <property type="match status" value="1"/>
</dbReference>
<dbReference type="PROSITE" id="PS51079">
    <property type="entry name" value="MBT"/>
    <property type="match status" value="2"/>
</dbReference>
<feature type="compositionally biased region" description="Polar residues" evidence="9">
    <location>
        <begin position="251"/>
        <end position="261"/>
    </location>
</feature>
<keyword evidence="4" id="KW-0677">Repeat</keyword>
<gene>
    <name evidence="11" type="ORF">HOLleu_31680</name>
</gene>
<feature type="repeat" description="MBT" evidence="8">
    <location>
        <begin position="120"/>
        <end position="221"/>
    </location>
</feature>
<evidence type="ECO:0000256" key="6">
    <source>
        <dbReference type="ARBA" id="ARBA00023163"/>
    </source>
</evidence>
<dbReference type="SUPFAM" id="SSF47769">
    <property type="entry name" value="SAM/Pointed domain"/>
    <property type="match status" value="1"/>
</dbReference>
<dbReference type="InterPro" id="IPR047531">
    <property type="entry name" value="SAM_Scm-like"/>
</dbReference>
<evidence type="ECO:0000256" key="4">
    <source>
        <dbReference type="ARBA" id="ARBA00022737"/>
    </source>
</evidence>
<dbReference type="GO" id="GO:0005634">
    <property type="term" value="C:nucleus"/>
    <property type="evidence" value="ECO:0007669"/>
    <property type="project" value="UniProtKB-SubCell"/>
</dbReference>
<dbReference type="Gene3D" id="1.10.150.50">
    <property type="entry name" value="Transcription Factor, Ets-1"/>
    <property type="match status" value="1"/>
</dbReference>
<evidence type="ECO:0000256" key="3">
    <source>
        <dbReference type="ARBA" id="ARBA00022491"/>
    </source>
</evidence>
<sequence length="521" mass="57628">MPGSKNIFPATASFSWTSYLKETKAVVAPDKCFKQNPEVPENEFALNMKLEAQDPRSSTSTCIATIVGIQGPRLRLRLDGSDNKNDFWRLVDSSDIKPVGTCEKNGGMLQPPLGFRMNASSWPLFLQRTLTTAKLAPPTAFKPEPPTPDKNFFEVGMKLEAVDRKNSFLICPGTVAKVDNRMIFISFDGWSGAFDYWCEFSSRDIFPVGWCAKTGHYLQPPGNKGQPKVRRPSLSPGLPSPSQLISSSPSTTKQDPHISSSLNHTPDSATVYLKSTCVCGPYLSSSKVKQMPTQIGPTTPSYVLQDIAQLCIDAAVQPKAVYPFLKAFPSGSSSIKVSFGGNTYTTFLKVPESSSQLWEYIDKLAEQLLCCENFFSAKQLQGICPKCAREDSPTSKLSTNSQQRPGPTKRSLSTDSPLNTKMPRNVVTEAASSTTESKNQRPSTSDPSRWTIDEVIRFVVDQDPAISQHSELFRKQEIDGKAFLLLNSDMMMKYMGLKLGPALKLCSLIEKLKQRRQNSQR</sequence>
<feature type="region of interest" description="Disordered" evidence="9">
    <location>
        <begin position="221"/>
        <end position="261"/>
    </location>
</feature>
<dbReference type="AlphaFoldDB" id="A0A9Q0YQS7"/>
<feature type="compositionally biased region" description="Polar residues" evidence="9">
    <location>
        <begin position="394"/>
        <end position="419"/>
    </location>
</feature>
<evidence type="ECO:0000256" key="1">
    <source>
        <dbReference type="ARBA" id="ARBA00004123"/>
    </source>
</evidence>
<dbReference type="InterPro" id="IPR038348">
    <property type="entry name" value="SLED_sf"/>
</dbReference>
<keyword evidence="5" id="KW-0805">Transcription regulation</keyword>
<evidence type="ECO:0000313" key="12">
    <source>
        <dbReference type="Proteomes" id="UP001152320"/>
    </source>
</evidence>
<feature type="domain" description="SAM" evidence="10">
    <location>
        <begin position="447"/>
        <end position="515"/>
    </location>
</feature>
<evidence type="ECO:0000256" key="9">
    <source>
        <dbReference type="SAM" id="MobiDB-lite"/>
    </source>
</evidence>
<protein>
    <submittedName>
        <fullName evidence="11">Polycomb protein SCMH1</fullName>
    </submittedName>
</protein>
<evidence type="ECO:0000256" key="7">
    <source>
        <dbReference type="ARBA" id="ARBA00023242"/>
    </source>
</evidence>
<feature type="compositionally biased region" description="Low complexity" evidence="9">
    <location>
        <begin position="232"/>
        <end position="250"/>
    </location>
</feature>
<dbReference type="GO" id="GO:0042393">
    <property type="term" value="F:histone binding"/>
    <property type="evidence" value="ECO:0007669"/>
    <property type="project" value="TreeGrafter"/>
</dbReference>
<dbReference type="OrthoDB" id="5912862at2759"/>
<dbReference type="PANTHER" id="PTHR12247">
    <property type="entry name" value="POLYCOMB GROUP PROTEIN"/>
    <property type="match status" value="1"/>
</dbReference>
<comment type="subcellular location">
    <subcellularLocation>
        <location evidence="1">Nucleus</location>
    </subcellularLocation>
</comment>
<dbReference type="InterPro" id="IPR013761">
    <property type="entry name" value="SAM/pointed_sf"/>
</dbReference>
<reference evidence="11" key="1">
    <citation type="submission" date="2021-10" db="EMBL/GenBank/DDBJ databases">
        <title>Tropical sea cucumber genome reveals ecological adaptation and Cuvierian tubules defense mechanism.</title>
        <authorList>
            <person name="Chen T."/>
        </authorList>
    </citation>
    <scope>NUCLEOTIDE SEQUENCE</scope>
    <source>
        <strain evidence="11">Nanhai2018</strain>
        <tissue evidence="11">Muscle</tissue>
    </source>
</reference>
<keyword evidence="6" id="KW-0804">Transcription</keyword>
<evidence type="ECO:0000313" key="11">
    <source>
        <dbReference type="EMBL" id="KAJ8026754.1"/>
    </source>
</evidence>
<dbReference type="GO" id="GO:0045892">
    <property type="term" value="P:negative regulation of DNA-templated transcription"/>
    <property type="evidence" value="ECO:0007669"/>
    <property type="project" value="TreeGrafter"/>
</dbReference>
<dbReference type="InterPro" id="IPR021987">
    <property type="entry name" value="SLED"/>
</dbReference>
<feature type="region of interest" description="Disordered" evidence="9">
    <location>
        <begin position="390"/>
        <end position="448"/>
    </location>
</feature>
<evidence type="ECO:0000259" key="10">
    <source>
        <dbReference type="SMART" id="SM00454"/>
    </source>
</evidence>
<proteinExistence type="inferred from homology"/>
<dbReference type="SUPFAM" id="SSF63748">
    <property type="entry name" value="Tudor/PWWP/MBT"/>
    <property type="match status" value="2"/>
</dbReference>
<comment type="caution">
    <text evidence="11">The sequence shown here is derived from an EMBL/GenBank/DDBJ whole genome shotgun (WGS) entry which is preliminary data.</text>
</comment>
<comment type="similarity">
    <text evidence="2">Belongs to the SCM family.</text>
</comment>
<dbReference type="PANTHER" id="PTHR12247:SF132">
    <property type="entry name" value="POLYCOMB PROTEIN SCM"/>
    <property type="match status" value="1"/>
</dbReference>
<organism evidence="11 12">
    <name type="scientific">Holothuria leucospilota</name>
    <name type="common">Black long sea cucumber</name>
    <name type="synonym">Mertensiothuria leucospilota</name>
    <dbReference type="NCBI Taxonomy" id="206669"/>
    <lineage>
        <taxon>Eukaryota</taxon>
        <taxon>Metazoa</taxon>
        <taxon>Echinodermata</taxon>
        <taxon>Eleutherozoa</taxon>
        <taxon>Echinozoa</taxon>
        <taxon>Holothuroidea</taxon>
        <taxon>Aspidochirotacea</taxon>
        <taxon>Aspidochirotida</taxon>
        <taxon>Holothuriidae</taxon>
        <taxon>Holothuria</taxon>
    </lineage>
</organism>
<name>A0A9Q0YQS7_HOLLE</name>
<dbReference type="GO" id="GO:0003682">
    <property type="term" value="F:chromatin binding"/>
    <property type="evidence" value="ECO:0007669"/>
    <property type="project" value="TreeGrafter"/>
</dbReference>
<dbReference type="Gene3D" id="3.90.1150.190">
    <property type="entry name" value="SLED domain"/>
    <property type="match status" value="1"/>
</dbReference>
<dbReference type="Pfam" id="PF12140">
    <property type="entry name" value="SLED"/>
    <property type="match status" value="1"/>
</dbReference>
<evidence type="ECO:0000256" key="2">
    <source>
        <dbReference type="ARBA" id="ARBA00008469"/>
    </source>
</evidence>
<keyword evidence="7" id="KW-0539">Nucleus</keyword>
<dbReference type="InterPro" id="IPR050548">
    <property type="entry name" value="PcG_chromatin_remod_factors"/>
</dbReference>
<feature type="repeat" description="MBT" evidence="8">
    <location>
        <begin position="14"/>
        <end position="112"/>
    </location>
</feature>
<dbReference type="Pfam" id="PF00536">
    <property type="entry name" value="SAM_1"/>
    <property type="match status" value="1"/>
</dbReference>
<evidence type="ECO:0000256" key="5">
    <source>
        <dbReference type="ARBA" id="ARBA00023015"/>
    </source>
</evidence>
<dbReference type="InterPro" id="IPR004092">
    <property type="entry name" value="Mbt"/>
</dbReference>
<dbReference type="Gene3D" id="2.30.30.140">
    <property type="match status" value="2"/>
</dbReference>
<accession>A0A9Q0YQS7</accession>
<dbReference type="InterPro" id="IPR001660">
    <property type="entry name" value="SAM"/>
</dbReference>
<keyword evidence="3" id="KW-0678">Repressor</keyword>
<keyword evidence="12" id="KW-1185">Reference proteome</keyword>
<dbReference type="EMBL" id="JAIZAY010000016">
    <property type="protein sequence ID" value="KAJ8026754.1"/>
    <property type="molecule type" value="Genomic_DNA"/>
</dbReference>
<dbReference type="SMART" id="SM00454">
    <property type="entry name" value="SAM"/>
    <property type="match status" value="1"/>
</dbReference>
<feature type="compositionally biased region" description="Polar residues" evidence="9">
    <location>
        <begin position="430"/>
        <end position="448"/>
    </location>
</feature>
<evidence type="ECO:0000256" key="8">
    <source>
        <dbReference type="PROSITE-ProRule" id="PRU00459"/>
    </source>
</evidence>
<dbReference type="Proteomes" id="UP001152320">
    <property type="component" value="Chromosome 16"/>
</dbReference>
<dbReference type="Pfam" id="PF02820">
    <property type="entry name" value="MBT"/>
    <property type="match status" value="2"/>
</dbReference>